<keyword evidence="10" id="KW-1185">Reference proteome</keyword>
<evidence type="ECO:0000256" key="2">
    <source>
        <dbReference type="ARBA" id="ARBA00022598"/>
    </source>
</evidence>
<keyword evidence="3" id="KW-0819">tRNA processing</keyword>
<feature type="compositionally biased region" description="Basic and acidic residues" evidence="7">
    <location>
        <begin position="50"/>
        <end position="61"/>
    </location>
</feature>
<dbReference type="GO" id="GO:0008033">
    <property type="term" value="P:tRNA processing"/>
    <property type="evidence" value="ECO:0007669"/>
    <property type="project" value="UniProtKB-KW"/>
</dbReference>
<dbReference type="GO" id="GO:0005524">
    <property type="term" value="F:ATP binding"/>
    <property type="evidence" value="ECO:0007669"/>
    <property type="project" value="UniProtKB-KW"/>
</dbReference>
<dbReference type="CDD" id="cd01992">
    <property type="entry name" value="TilS_N"/>
    <property type="match status" value="1"/>
</dbReference>
<dbReference type="EC" id="6.3.4.19" evidence="1"/>
<accession>A0AAW1PLB1</accession>
<feature type="region of interest" description="Disordered" evidence="7">
    <location>
        <begin position="35"/>
        <end position="61"/>
    </location>
</feature>
<proteinExistence type="predicted"/>
<comment type="caution">
    <text evidence="9">The sequence shown here is derived from an EMBL/GenBank/DDBJ whole genome shotgun (WGS) entry which is preliminary data.</text>
</comment>
<dbReference type="AlphaFoldDB" id="A0AAW1PLB1"/>
<dbReference type="InterPro" id="IPR011063">
    <property type="entry name" value="TilS/TtcA_N"/>
</dbReference>
<dbReference type="Proteomes" id="UP001465755">
    <property type="component" value="Unassembled WGS sequence"/>
</dbReference>
<comment type="catalytic activity">
    <reaction evidence="6">
        <text>cytidine(34) in tRNA(Ile2) + L-lysine + ATP = lysidine(34) in tRNA(Ile2) + AMP + diphosphate + H(+)</text>
        <dbReference type="Rhea" id="RHEA:43744"/>
        <dbReference type="Rhea" id="RHEA-COMP:10625"/>
        <dbReference type="Rhea" id="RHEA-COMP:10670"/>
        <dbReference type="ChEBI" id="CHEBI:15378"/>
        <dbReference type="ChEBI" id="CHEBI:30616"/>
        <dbReference type="ChEBI" id="CHEBI:32551"/>
        <dbReference type="ChEBI" id="CHEBI:33019"/>
        <dbReference type="ChEBI" id="CHEBI:82748"/>
        <dbReference type="ChEBI" id="CHEBI:83665"/>
        <dbReference type="ChEBI" id="CHEBI:456215"/>
        <dbReference type="EC" id="6.3.4.19"/>
    </reaction>
</comment>
<keyword evidence="2" id="KW-0436">Ligase</keyword>
<evidence type="ECO:0000259" key="8">
    <source>
        <dbReference type="Pfam" id="PF01171"/>
    </source>
</evidence>
<evidence type="ECO:0000313" key="9">
    <source>
        <dbReference type="EMBL" id="KAK9810615.1"/>
    </source>
</evidence>
<dbReference type="InterPro" id="IPR014729">
    <property type="entry name" value="Rossmann-like_a/b/a_fold"/>
</dbReference>
<protein>
    <recommendedName>
        <fullName evidence="1">tRNA(Ile)-lysidine synthetase</fullName>
        <ecNumber evidence="1">6.3.4.19</ecNumber>
    </recommendedName>
</protein>
<evidence type="ECO:0000256" key="7">
    <source>
        <dbReference type="SAM" id="MobiDB-lite"/>
    </source>
</evidence>
<dbReference type="PANTHER" id="PTHR43033:SF5">
    <property type="entry name" value="TRNA(ILE)-LYSIDINE SYNTHETASE"/>
    <property type="match status" value="1"/>
</dbReference>
<sequence length="179" mass="19035">MAAFGVGPTTRLAVAVSGGADSLALADLARKWSEKARRADEPQSRSSRSSHTDFSDGFESRHHAGDSVEQFFIRVSRGSGLEGLAGIPSSRVLADGLKTIRPLLTATKNELSHHCTTQGITWVDDPTNANLSFARNHIRHLLKAAARNTLEDDVQSIVAACAAATSTMQSQVKPSSTVP</sequence>
<dbReference type="Gene3D" id="3.40.50.620">
    <property type="entry name" value="HUPs"/>
    <property type="match status" value="2"/>
</dbReference>
<evidence type="ECO:0000256" key="5">
    <source>
        <dbReference type="ARBA" id="ARBA00022840"/>
    </source>
</evidence>
<dbReference type="EMBL" id="JALJOQ010000015">
    <property type="protein sequence ID" value="KAK9810615.1"/>
    <property type="molecule type" value="Genomic_DNA"/>
</dbReference>
<dbReference type="GO" id="GO:0032267">
    <property type="term" value="F:tRNA(Ile)-lysidine synthase activity"/>
    <property type="evidence" value="ECO:0007669"/>
    <property type="project" value="UniProtKB-EC"/>
</dbReference>
<dbReference type="Pfam" id="PF01171">
    <property type="entry name" value="ATP_bind_3"/>
    <property type="match status" value="1"/>
</dbReference>
<organism evidence="9 10">
    <name type="scientific">Symbiochloris irregularis</name>
    <dbReference type="NCBI Taxonomy" id="706552"/>
    <lineage>
        <taxon>Eukaryota</taxon>
        <taxon>Viridiplantae</taxon>
        <taxon>Chlorophyta</taxon>
        <taxon>core chlorophytes</taxon>
        <taxon>Trebouxiophyceae</taxon>
        <taxon>Trebouxiales</taxon>
        <taxon>Trebouxiaceae</taxon>
        <taxon>Symbiochloris</taxon>
    </lineage>
</organism>
<feature type="domain" description="tRNA(Ile)-lysidine/2-thiocytidine synthase N-terminal" evidence="8">
    <location>
        <begin position="62"/>
        <end position="140"/>
    </location>
</feature>
<evidence type="ECO:0000256" key="6">
    <source>
        <dbReference type="ARBA" id="ARBA00048539"/>
    </source>
</evidence>
<dbReference type="PANTHER" id="PTHR43033">
    <property type="entry name" value="TRNA(ILE)-LYSIDINE SYNTHASE-RELATED"/>
    <property type="match status" value="1"/>
</dbReference>
<keyword evidence="4" id="KW-0547">Nucleotide-binding</keyword>
<evidence type="ECO:0000256" key="4">
    <source>
        <dbReference type="ARBA" id="ARBA00022741"/>
    </source>
</evidence>
<dbReference type="InterPro" id="IPR012094">
    <property type="entry name" value="tRNA_Ile_lys_synt"/>
</dbReference>
<reference evidence="9 10" key="1">
    <citation type="journal article" date="2024" name="Nat. Commun.">
        <title>Phylogenomics reveals the evolutionary origins of lichenization in chlorophyte algae.</title>
        <authorList>
            <person name="Puginier C."/>
            <person name="Libourel C."/>
            <person name="Otte J."/>
            <person name="Skaloud P."/>
            <person name="Haon M."/>
            <person name="Grisel S."/>
            <person name="Petersen M."/>
            <person name="Berrin J.G."/>
            <person name="Delaux P.M."/>
            <person name="Dal Grande F."/>
            <person name="Keller J."/>
        </authorList>
    </citation>
    <scope>NUCLEOTIDE SEQUENCE [LARGE SCALE GENOMIC DNA]</scope>
    <source>
        <strain evidence="9 10">SAG 2036</strain>
    </source>
</reference>
<evidence type="ECO:0000313" key="10">
    <source>
        <dbReference type="Proteomes" id="UP001465755"/>
    </source>
</evidence>
<gene>
    <name evidence="9" type="ORF">WJX73_004558</name>
</gene>
<evidence type="ECO:0000256" key="1">
    <source>
        <dbReference type="ARBA" id="ARBA00013267"/>
    </source>
</evidence>
<evidence type="ECO:0000256" key="3">
    <source>
        <dbReference type="ARBA" id="ARBA00022694"/>
    </source>
</evidence>
<name>A0AAW1PLB1_9CHLO</name>
<dbReference type="InterPro" id="IPR012795">
    <property type="entry name" value="tRNA_Ile_lys_synt_N"/>
</dbReference>
<dbReference type="SUPFAM" id="SSF52402">
    <property type="entry name" value="Adenine nucleotide alpha hydrolases-like"/>
    <property type="match status" value="2"/>
</dbReference>
<keyword evidence="5" id="KW-0067">ATP-binding</keyword>